<dbReference type="GO" id="GO:0106300">
    <property type="term" value="P:protein-DNA covalent cross-linking repair"/>
    <property type="evidence" value="ECO:0007669"/>
    <property type="project" value="InterPro"/>
</dbReference>
<protein>
    <recommendedName>
        <fullName evidence="8">Abasic site processing protein</fullName>
        <ecNumber evidence="8">3.4.-.-</ecNumber>
    </recommendedName>
</protein>
<dbReference type="AlphaFoldDB" id="A0A9X1KZX3"/>
<dbReference type="GO" id="GO:0016829">
    <property type="term" value="F:lyase activity"/>
    <property type="evidence" value="ECO:0007669"/>
    <property type="project" value="UniProtKB-KW"/>
</dbReference>
<comment type="caution">
    <text evidence="9">The sequence shown here is derived from an EMBL/GenBank/DDBJ whole genome shotgun (WGS) entry which is preliminary data.</text>
</comment>
<comment type="similarity">
    <text evidence="1 8">Belongs to the SOS response-associated peptidase family.</text>
</comment>
<proteinExistence type="inferred from homology"/>
<evidence type="ECO:0000256" key="3">
    <source>
        <dbReference type="ARBA" id="ARBA00022763"/>
    </source>
</evidence>
<keyword evidence="3" id="KW-0227">DNA damage</keyword>
<keyword evidence="5" id="KW-0190">Covalent protein-DNA linkage</keyword>
<gene>
    <name evidence="9" type="ORF">LDX50_28175</name>
</gene>
<dbReference type="EC" id="3.4.-.-" evidence="8"/>
<evidence type="ECO:0000313" key="10">
    <source>
        <dbReference type="Proteomes" id="UP001139409"/>
    </source>
</evidence>
<keyword evidence="4 8" id="KW-0378">Hydrolase</keyword>
<dbReference type="GO" id="GO:0006508">
    <property type="term" value="P:proteolysis"/>
    <property type="evidence" value="ECO:0007669"/>
    <property type="project" value="UniProtKB-KW"/>
</dbReference>
<dbReference type="InterPro" id="IPR003738">
    <property type="entry name" value="SRAP"/>
</dbReference>
<dbReference type="EMBL" id="JAIXNE010000007">
    <property type="protein sequence ID" value="MCA6078785.1"/>
    <property type="molecule type" value="Genomic_DNA"/>
</dbReference>
<keyword evidence="10" id="KW-1185">Reference proteome</keyword>
<dbReference type="Pfam" id="PF02586">
    <property type="entry name" value="SRAP"/>
    <property type="match status" value="1"/>
</dbReference>
<dbReference type="Gene3D" id="3.90.1680.10">
    <property type="entry name" value="SOS response associated peptidase-like"/>
    <property type="match status" value="1"/>
</dbReference>
<evidence type="ECO:0000256" key="2">
    <source>
        <dbReference type="ARBA" id="ARBA00022670"/>
    </source>
</evidence>
<organism evidence="9 10">
    <name type="scientific">Fulvivirga sedimenti</name>
    <dbReference type="NCBI Taxonomy" id="2879465"/>
    <lineage>
        <taxon>Bacteria</taxon>
        <taxon>Pseudomonadati</taxon>
        <taxon>Bacteroidota</taxon>
        <taxon>Cytophagia</taxon>
        <taxon>Cytophagales</taxon>
        <taxon>Fulvivirgaceae</taxon>
        <taxon>Fulvivirga</taxon>
    </lineage>
</organism>
<evidence type="ECO:0000256" key="4">
    <source>
        <dbReference type="ARBA" id="ARBA00022801"/>
    </source>
</evidence>
<evidence type="ECO:0000256" key="8">
    <source>
        <dbReference type="RuleBase" id="RU364100"/>
    </source>
</evidence>
<keyword evidence="7" id="KW-0456">Lyase</keyword>
<evidence type="ECO:0000256" key="5">
    <source>
        <dbReference type="ARBA" id="ARBA00023124"/>
    </source>
</evidence>
<evidence type="ECO:0000313" key="9">
    <source>
        <dbReference type="EMBL" id="MCA6078785.1"/>
    </source>
</evidence>
<keyword evidence="6" id="KW-0238">DNA-binding</keyword>
<sequence length="253" mass="29462">MCYDIAYMTKRAEKYAEHYRVDKKSITANLKSAQPVYHVQAFAHPDIPVITNESPGELNFFHWGLIPFWVKDVQTATKISNQTLNARGEEMFNKPSFRNSARKRRCLVVVDGFYEHHWEDDKSYPFYISMKNDEPFSLGGLWETWRLEKEGIERHTVSIVTTRGNEMLNWIHNKPKASEGPRMPLIIPQELESDWLNAADDPVGISLIKDMIQPYESEKMKAHTVNRLRGKQYIGNKPAVCEPYNYEGFSPKY</sequence>
<dbReference type="SUPFAM" id="SSF143081">
    <property type="entry name" value="BB1717-like"/>
    <property type="match status" value="1"/>
</dbReference>
<dbReference type="GO" id="GO:0003697">
    <property type="term" value="F:single-stranded DNA binding"/>
    <property type="evidence" value="ECO:0007669"/>
    <property type="project" value="InterPro"/>
</dbReference>
<evidence type="ECO:0000256" key="7">
    <source>
        <dbReference type="ARBA" id="ARBA00023239"/>
    </source>
</evidence>
<dbReference type="PANTHER" id="PTHR13604:SF0">
    <property type="entry name" value="ABASIC SITE PROCESSING PROTEIN HMCES"/>
    <property type="match status" value="1"/>
</dbReference>
<evidence type="ECO:0000256" key="1">
    <source>
        <dbReference type="ARBA" id="ARBA00008136"/>
    </source>
</evidence>
<dbReference type="RefSeq" id="WP_225699646.1">
    <property type="nucleotide sequence ID" value="NZ_JAIXNE010000007.1"/>
</dbReference>
<name>A0A9X1KZX3_9BACT</name>
<dbReference type="PANTHER" id="PTHR13604">
    <property type="entry name" value="DC12-RELATED"/>
    <property type="match status" value="1"/>
</dbReference>
<dbReference type="GO" id="GO:0008233">
    <property type="term" value="F:peptidase activity"/>
    <property type="evidence" value="ECO:0007669"/>
    <property type="project" value="UniProtKB-KW"/>
</dbReference>
<dbReference type="Proteomes" id="UP001139409">
    <property type="component" value="Unassembled WGS sequence"/>
</dbReference>
<reference evidence="9" key="1">
    <citation type="submission" date="2021-09" db="EMBL/GenBank/DDBJ databases">
        <title>Fulvivirga sp. isolated from coastal sediment.</title>
        <authorList>
            <person name="Yu H."/>
        </authorList>
    </citation>
    <scope>NUCLEOTIDE SEQUENCE</scope>
    <source>
        <strain evidence="9">1062</strain>
    </source>
</reference>
<keyword evidence="2 8" id="KW-0645">Protease</keyword>
<evidence type="ECO:0000256" key="6">
    <source>
        <dbReference type="ARBA" id="ARBA00023125"/>
    </source>
</evidence>
<dbReference type="InterPro" id="IPR036590">
    <property type="entry name" value="SRAP-like"/>
</dbReference>
<accession>A0A9X1KZX3</accession>